<evidence type="ECO:0000313" key="2">
    <source>
        <dbReference type="EMBL" id="QDE41079.1"/>
    </source>
</evidence>
<dbReference type="RefSeq" id="WP_139985003.1">
    <property type="nucleotide sequence ID" value="NZ_CP041046.1"/>
</dbReference>
<name>A0A4Y5Z972_9GAMM</name>
<dbReference type="EMBL" id="CP041046">
    <property type="protein sequence ID" value="QDE41079.1"/>
    <property type="molecule type" value="Genomic_DNA"/>
</dbReference>
<dbReference type="AlphaFoldDB" id="A0A4Y5Z972"/>
<dbReference type="KEGG" id="lpy:FIV34_18645"/>
<keyword evidence="1" id="KW-0732">Signal</keyword>
<accession>A0A4Y5Z972</accession>
<keyword evidence="3" id="KW-1185">Reference proteome</keyword>
<reference evidence="2 3" key="1">
    <citation type="submission" date="2019-06" db="EMBL/GenBank/DDBJ databases">
        <title>A complete genome sequence for Luteibacter pinisoli MAH-14.</title>
        <authorList>
            <person name="Baltrus D.A."/>
        </authorList>
    </citation>
    <scope>NUCLEOTIDE SEQUENCE [LARGE SCALE GENOMIC DNA]</scope>
    <source>
        <strain evidence="2 3">MAH-14</strain>
    </source>
</reference>
<sequence length="177" mass="18762">MKSLAAMAAVIMAASATGLPAAASAKSAPSKEPQFCNIYLDTVCFSLPAGQPLDVSLPMDFMLYKMPLPGGGNVTIYSGYNPERALEGKATRKCATGMKAERCEFADDGKVFDLIYDTGGMSNLTHIHIDGLSAANRAAAKALLDGFHACTSHGISMTCTPDKPFRDVLRIDEPQKP</sequence>
<protein>
    <submittedName>
        <fullName evidence="2">Uncharacterized protein</fullName>
    </submittedName>
</protein>
<evidence type="ECO:0000256" key="1">
    <source>
        <dbReference type="SAM" id="SignalP"/>
    </source>
</evidence>
<evidence type="ECO:0000313" key="3">
    <source>
        <dbReference type="Proteomes" id="UP000316093"/>
    </source>
</evidence>
<organism evidence="2 3">
    <name type="scientific">Luteibacter pinisoli</name>
    <dbReference type="NCBI Taxonomy" id="2589080"/>
    <lineage>
        <taxon>Bacteria</taxon>
        <taxon>Pseudomonadati</taxon>
        <taxon>Pseudomonadota</taxon>
        <taxon>Gammaproteobacteria</taxon>
        <taxon>Lysobacterales</taxon>
        <taxon>Rhodanobacteraceae</taxon>
        <taxon>Luteibacter</taxon>
    </lineage>
</organism>
<feature type="chain" id="PRO_5021353794" evidence="1">
    <location>
        <begin position="24"/>
        <end position="177"/>
    </location>
</feature>
<dbReference type="OrthoDB" id="6399399at2"/>
<dbReference type="Proteomes" id="UP000316093">
    <property type="component" value="Chromosome"/>
</dbReference>
<feature type="signal peptide" evidence="1">
    <location>
        <begin position="1"/>
        <end position="23"/>
    </location>
</feature>
<gene>
    <name evidence="2" type="ORF">FIV34_18645</name>
</gene>
<proteinExistence type="predicted"/>